<gene>
    <name evidence="3" type="ORF">TWF718_001224</name>
</gene>
<keyword evidence="4" id="KW-1185">Reference proteome</keyword>
<evidence type="ECO:0008006" key="5">
    <source>
        <dbReference type="Google" id="ProtNLM"/>
    </source>
</evidence>
<name>A0AAN8NH94_9PEZI</name>
<proteinExistence type="predicted"/>
<feature type="chain" id="PRO_5042903227" description="Peptidase C1A papain C-terminal domain-containing protein" evidence="2">
    <location>
        <begin position="20"/>
        <end position="269"/>
    </location>
</feature>
<evidence type="ECO:0000256" key="1">
    <source>
        <dbReference type="SAM" id="MobiDB-lite"/>
    </source>
</evidence>
<organism evidence="3 4">
    <name type="scientific">Orbilia javanica</name>
    <dbReference type="NCBI Taxonomy" id="47235"/>
    <lineage>
        <taxon>Eukaryota</taxon>
        <taxon>Fungi</taxon>
        <taxon>Dikarya</taxon>
        <taxon>Ascomycota</taxon>
        <taxon>Pezizomycotina</taxon>
        <taxon>Orbiliomycetes</taxon>
        <taxon>Orbiliales</taxon>
        <taxon>Orbiliaceae</taxon>
        <taxon>Orbilia</taxon>
    </lineage>
</organism>
<dbReference type="Proteomes" id="UP001313282">
    <property type="component" value="Unassembled WGS sequence"/>
</dbReference>
<feature type="region of interest" description="Disordered" evidence="1">
    <location>
        <begin position="68"/>
        <end position="91"/>
    </location>
</feature>
<dbReference type="EMBL" id="JAVHNR010000001">
    <property type="protein sequence ID" value="KAK6356884.1"/>
    <property type="molecule type" value="Genomic_DNA"/>
</dbReference>
<sequence length="269" mass="30504">MKFKYWISGLLVLAGSVASENQKNSTTSTATAHFANAVGDYNRALNASATNPYDPSRRSKLDVWKRSVVNPRKNDDPDPNDPKFDRWLRPPEGPRQIYGCTNKKLGDGLTTTEIKKTGRYMMWQLENSFLSFKSQSRNPDEPCFPVFCYKDFDAVVAMCNRRQDMAQTVVIYGYEIGKMVWEMGVAVGLDTRQVIEPWEGSKRVCRDPESEENGEDLTGHYVAWTGWSEDQWEVSISKEPKGCGLWAGEPNWVTTGNGVIPDDYPLDMF</sequence>
<feature type="signal peptide" evidence="2">
    <location>
        <begin position="1"/>
        <end position="19"/>
    </location>
</feature>
<keyword evidence="2" id="KW-0732">Signal</keyword>
<evidence type="ECO:0000313" key="4">
    <source>
        <dbReference type="Proteomes" id="UP001313282"/>
    </source>
</evidence>
<dbReference type="AlphaFoldDB" id="A0AAN8NH94"/>
<comment type="caution">
    <text evidence="3">The sequence shown here is derived from an EMBL/GenBank/DDBJ whole genome shotgun (WGS) entry which is preliminary data.</text>
</comment>
<reference evidence="3 4" key="1">
    <citation type="submission" date="2019-10" db="EMBL/GenBank/DDBJ databases">
        <authorList>
            <person name="Palmer J.M."/>
        </authorList>
    </citation>
    <scope>NUCLEOTIDE SEQUENCE [LARGE SCALE GENOMIC DNA]</scope>
    <source>
        <strain evidence="3 4">TWF718</strain>
    </source>
</reference>
<accession>A0AAN8NH94</accession>
<protein>
    <recommendedName>
        <fullName evidence="5">Peptidase C1A papain C-terminal domain-containing protein</fullName>
    </recommendedName>
</protein>
<evidence type="ECO:0000313" key="3">
    <source>
        <dbReference type="EMBL" id="KAK6356884.1"/>
    </source>
</evidence>
<evidence type="ECO:0000256" key="2">
    <source>
        <dbReference type="SAM" id="SignalP"/>
    </source>
</evidence>
<feature type="compositionally biased region" description="Basic and acidic residues" evidence="1">
    <location>
        <begin position="72"/>
        <end position="89"/>
    </location>
</feature>